<dbReference type="EMBL" id="UYRU01046043">
    <property type="protein sequence ID" value="VDN08925.1"/>
    <property type="molecule type" value="Genomic_DNA"/>
</dbReference>
<proteinExistence type="predicted"/>
<feature type="region of interest" description="Disordered" evidence="1">
    <location>
        <begin position="24"/>
        <end position="93"/>
    </location>
</feature>
<evidence type="ECO:0000313" key="2">
    <source>
        <dbReference type="EMBL" id="VDN08925.1"/>
    </source>
</evidence>
<protein>
    <submittedName>
        <fullName evidence="2">Uncharacterized protein</fullName>
    </submittedName>
</protein>
<keyword evidence="3" id="KW-1185">Reference proteome</keyword>
<sequence>MFSILAHRFPSFGVVTDPTVDIIGSSLHDDEKENSDLGGGGESKDSSDSPSNADTEDKSDSDSNSKRREHSSRARKRTRVSIKSLSRAGLDSSDGKRLLASMNSYAGTGCKQGVLKDSIKVLKSGLPAVSTAH</sequence>
<feature type="compositionally biased region" description="Basic and acidic residues" evidence="1">
    <location>
        <begin position="55"/>
        <end position="66"/>
    </location>
</feature>
<evidence type="ECO:0000313" key="3">
    <source>
        <dbReference type="Proteomes" id="UP000281553"/>
    </source>
</evidence>
<dbReference type="Proteomes" id="UP000281553">
    <property type="component" value="Unassembled WGS sequence"/>
</dbReference>
<name>A0A3P7KVD5_DIBLA</name>
<dbReference type="AlphaFoldDB" id="A0A3P7KVD5"/>
<organism evidence="2 3">
    <name type="scientific">Dibothriocephalus latus</name>
    <name type="common">Fish tapeworm</name>
    <name type="synonym">Diphyllobothrium latum</name>
    <dbReference type="NCBI Taxonomy" id="60516"/>
    <lineage>
        <taxon>Eukaryota</taxon>
        <taxon>Metazoa</taxon>
        <taxon>Spiralia</taxon>
        <taxon>Lophotrochozoa</taxon>
        <taxon>Platyhelminthes</taxon>
        <taxon>Cestoda</taxon>
        <taxon>Eucestoda</taxon>
        <taxon>Diphyllobothriidea</taxon>
        <taxon>Diphyllobothriidae</taxon>
        <taxon>Dibothriocephalus</taxon>
    </lineage>
</organism>
<accession>A0A3P7KVD5</accession>
<evidence type="ECO:0000256" key="1">
    <source>
        <dbReference type="SAM" id="MobiDB-lite"/>
    </source>
</evidence>
<gene>
    <name evidence="2" type="ORF">DILT_LOCUS4756</name>
</gene>
<reference evidence="2 3" key="1">
    <citation type="submission" date="2018-11" db="EMBL/GenBank/DDBJ databases">
        <authorList>
            <consortium name="Pathogen Informatics"/>
        </authorList>
    </citation>
    <scope>NUCLEOTIDE SEQUENCE [LARGE SCALE GENOMIC DNA]</scope>
</reference>
<feature type="compositionally biased region" description="Basic residues" evidence="1">
    <location>
        <begin position="67"/>
        <end position="80"/>
    </location>
</feature>